<organism evidence="1 2">
    <name type="scientific">Protopolystoma xenopodis</name>
    <dbReference type="NCBI Taxonomy" id="117903"/>
    <lineage>
        <taxon>Eukaryota</taxon>
        <taxon>Metazoa</taxon>
        <taxon>Spiralia</taxon>
        <taxon>Lophotrochozoa</taxon>
        <taxon>Platyhelminthes</taxon>
        <taxon>Monogenea</taxon>
        <taxon>Polyopisthocotylea</taxon>
        <taxon>Polystomatidea</taxon>
        <taxon>Polystomatidae</taxon>
        <taxon>Protopolystoma</taxon>
    </lineage>
</organism>
<reference evidence="1" key="1">
    <citation type="submission" date="2018-11" db="EMBL/GenBank/DDBJ databases">
        <authorList>
            <consortium name="Pathogen Informatics"/>
        </authorList>
    </citation>
    <scope>NUCLEOTIDE SEQUENCE</scope>
</reference>
<sequence>MFASILQVVDENDEVPQIIASFIRPGAGEGDAEAGVKRLKYLSRYTEQPSVLENQPVNTLIASIQVRICLP</sequence>
<dbReference type="Proteomes" id="UP000784294">
    <property type="component" value="Unassembled WGS sequence"/>
</dbReference>
<proteinExistence type="predicted"/>
<dbReference type="AlphaFoldDB" id="A0A448XDV2"/>
<evidence type="ECO:0000313" key="1">
    <source>
        <dbReference type="EMBL" id="VEL34476.1"/>
    </source>
</evidence>
<gene>
    <name evidence="1" type="ORF">PXEA_LOCUS27916</name>
</gene>
<dbReference type="EMBL" id="CAAALY010247741">
    <property type="protein sequence ID" value="VEL34476.1"/>
    <property type="molecule type" value="Genomic_DNA"/>
</dbReference>
<accession>A0A448XDV2</accession>
<name>A0A448XDV2_9PLAT</name>
<comment type="caution">
    <text evidence="1">The sequence shown here is derived from an EMBL/GenBank/DDBJ whole genome shotgun (WGS) entry which is preliminary data.</text>
</comment>
<evidence type="ECO:0000313" key="2">
    <source>
        <dbReference type="Proteomes" id="UP000784294"/>
    </source>
</evidence>
<keyword evidence="2" id="KW-1185">Reference proteome</keyword>
<protein>
    <submittedName>
        <fullName evidence="1">Uncharacterized protein</fullName>
    </submittedName>
</protein>